<reference evidence="2 3" key="1">
    <citation type="submission" date="2019-03" db="EMBL/GenBank/DDBJ databases">
        <title>An improved genome assembly of the fluke Schistosoma japonicum.</title>
        <authorList>
            <person name="Hu W."/>
            <person name="Luo F."/>
            <person name="Yin M."/>
            <person name="Mo X."/>
            <person name="Sun C."/>
            <person name="Wu Q."/>
            <person name="Zhu B."/>
            <person name="Xiang M."/>
            <person name="Wang J."/>
            <person name="Wang Y."/>
            <person name="Zhang T."/>
            <person name="Xu B."/>
            <person name="Zheng H."/>
            <person name="Feng Z."/>
        </authorList>
    </citation>
    <scope>NUCLEOTIDE SEQUENCE [LARGE SCALE GENOMIC DNA]</scope>
    <source>
        <strain evidence="2">HuSjv2</strain>
        <tissue evidence="2">Worms</tissue>
    </source>
</reference>
<dbReference type="EMBL" id="SKCS01000160">
    <property type="protein sequence ID" value="TNN14958.1"/>
    <property type="molecule type" value="Genomic_DNA"/>
</dbReference>
<organism evidence="2 3">
    <name type="scientific">Schistosoma japonicum</name>
    <name type="common">Blood fluke</name>
    <dbReference type="NCBI Taxonomy" id="6182"/>
    <lineage>
        <taxon>Eukaryota</taxon>
        <taxon>Metazoa</taxon>
        <taxon>Spiralia</taxon>
        <taxon>Lophotrochozoa</taxon>
        <taxon>Platyhelminthes</taxon>
        <taxon>Trematoda</taxon>
        <taxon>Digenea</taxon>
        <taxon>Strigeidida</taxon>
        <taxon>Schistosomatoidea</taxon>
        <taxon>Schistosomatidae</taxon>
        <taxon>Schistosoma</taxon>
    </lineage>
</organism>
<gene>
    <name evidence="2" type="ORF">EWB00_001752</name>
</gene>
<evidence type="ECO:0000313" key="2">
    <source>
        <dbReference type="EMBL" id="TNN14958.1"/>
    </source>
</evidence>
<dbReference type="OrthoDB" id="6250593at2759"/>
<name>A0A4Z2DEV2_SCHJA</name>
<feature type="compositionally biased region" description="Low complexity" evidence="1">
    <location>
        <begin position="109"/>
        <end position="122"/>
    </location>
</feature>
<protein>
    <submittedName>
        <fullName evidence="2">Uncharacterized protein</fullName>
    </submittedName>
</protein>
<feature type="compositionally biased region" description="Basic and acidic residues" evidence="1">
    <location>
        <begin position="8"/>
        <end position="24"/>
    </location>
</feature>
<feature type="compositionally biased region" description="Polar residues" evidence="1">
    <location>
        <begin position="165"/>
        <end position="174"/>
    </location>
</feature>
<accession>A0A4Z2DEV2</accession>
<feature type="region of interest" description="Disordered" evidence="1">
    <location>
        <begin position="34"/>
        <end position="53"/>
    </location>
</feature>
<comment type="caution">
    <text evidence="2">The sequence shown here is derived from an EMBL/GenBank/DDBJ whole genome shotgun (WGS) entry which is preliminary data.</text>
</comment>
<dbReference type="AlphaFoldDB" id="A0A4Z2DEV2"/>
<keyword evidence="3" id="KW-1185">Reference proteome</keyword>
<feature type="region of interest" description="Disordered" evidence="1">
    <location>
        <begin position="1"/>
        <end position="29"/>
    </location>
</feature>
<proteinExistence type="predicted"/>
<evidence type="ECO:0000313" key="3">
    <source>
        <dbReference type="Proteomes" id="UP000311919"/>
    </source>
</evidence>
<dbReference type="Proteomes" id="UP000311919">
    <property type="component" value="Unassembled WGS sequence"/>
</dbReference>
<evidence type="ECO:0000256" key="1">
    <source>
        <dbReference type="SAM" id="MobiDB-lite"/>
    </source>
</evidence>
<feature type="compositionally biased region" description="Polar residues" evidence="1">
    <location>
        <begin position="123"/>
        <end position="157"/>
    </location>
</feature>
<feature type="region of interest" description="Disordered" evidence="1">
    <location>
        <begin position="109"/>
        <end position="182"/>
    </location>
</feature>
<sequence length="271" mass="30528">MSRHILQKHSDQYLKRQHSMKTDESDNVYIESYDTRSNSSHRQRTTSNAPNELQSNLDYATKRHPSQMNTYSSGKSVSPRLLNVFIPSPSVHSSLVAVSRVSQQPSFESYDSSMSATSWTSSNDPDNSANSLRYSNDPRSVSPNQQAISTTNSSKSPSIKDKTNEQITRSNNSVKYEDSKKDFKTSTELKSSLKSLKTKETFQSRKKNPLFRSITLDNDTKIDNDDNVVNSLSSASSTTRLKTLSFSNQSEKRLYDTDKFSAKGLSKEMTN</sequence>
<feature type="non-terminal residue" evidence="2">
    <location>
        <position position="271"/>
    </location>
</feature>